<gene>
    <name evidence="3" type="ORF">CORC01_00955</name>
</gene>
<evidence type="ECO:0000256" key="2">
    <source>
        <dbReference type="SAM" id="MobiDB-lite"/>
    </source>
</evidence>
<organism evidence="3 4">
    <name type="scientific">Colletotrichum orchidophilum</name>
    <dbReference type="NCBI Taxonomy" id="1209926"/>
    <lineage>
        <taxon>Eukaryota</taxon>
        <taxon>Fungi</taxon>
        <taxon>Dikarya</taxon>
        <taxon>Ascomycota</taxon>
        <taxon>Pezizomycotina</taxon>
        <taxon>Sordariomycetes</taxon>
        <taxon>Hypocreomycetidae</taxon>
        <taxon>Glomerellales</taxon>
        <taxon>Glomerellaceae</taxon>
        <taxon>Colletotrichum</taxon>
    </lineage>
</organism>
<dbReference type="Proteomes" id="UP000176998">
    <property type="component" value="Unassembled WGS sequence"/>
</dbReference>
<sequence length="167" mass="18640">MADSVSGNGNSHSCESTSSNSDEQNKRNGDINTTGHSNESQNNSLGRVEEAMAMINIMSNALQAMETRDVQEHPKTAEEYELVLESKESLTRMRKTALAELHFAQDRLKEEKETRMVAALNEIERGYQQYNRSVEDILARVIVWIEEYEHDNGMNTGVSGNQSAGAT</sequence>
<dbReference type="GeneID" id="34554121"/>
<reference evidence="3 4" key="1">
    <citation type="submission" date="2016-09" db="EMBL/GenBank/DDBJ databases">
        <authorList>
            <person name="Capua I."/>
            <person name="De Benedictis P."/>
            <person name="Joannis T."/>
            <person name="Lombin L.H."/>
            <person name="Cattoli G."/>
        </authorList>
    </citation>
    <scope>NUCLEOTIDE SEQUENCE [LARGE SCALE GENOMIC DNA]</scope>
    <source>
        <strain evidence="3 4">IMI 309357</strain>
    </source>
</reference>
<evidence type="ECO:0000256" key="1">
    <source>
        <dbReference type="SAM" id="Coils"/>
    </source>
</evidence>
<keyword evidence="4" id="KW-1185">Reference proteome</keyword>
<feature type="region of interest" description="Disordered" evidence="2">
    <location>
        <begin position="1"/>
        <end position="43"/>
    </location>
</feature>
<feature type="compositionally biased region" description="Low complexity" evidence="2">
    <location>
        <begin position="8"/>
        <end position="21"/>
    </location>
</feature>
<dbReference type="RefSeq" id="XP_022480772.1">
    <property type="nucleotide sequence ID" value="XM_022612611.1"/>
</dbReference>
<evidence type="ECO:0000313" key="3">
    <source>
        <dbReference type="EMBL" id="OHF03636.1"/>
    </source>
</evidence>
<evidence type="ECO:0000313" key="4">
    <source>
        <dbReference type="Proteomes" id="UP000176998"/>
    </source>
</evidence>
<dbReference type="EMBL" id="MJBS01000005">
    <property type="protein sequence ID" value="OHF03636.1"/>
    <property type="molecule type" value="Genomic_DNA"/>
</dbReference>
<protein>
    <submittedName>
        <fullName evidence="3">Uncharacterized protein</fullName>
    </submittedName>
</protein>
<comment type="caution">
    <text evidence="3">The sequence shown here is derived from an EMBL/GenBank/DDBJ whole genome shotgun (WGS) entry which is preliminary data.</text>
</comment>
<dbReference type="OrthoDB" id="4837564at2759"/>
<accession>A0A1G4BQR0</accession>
<feature type="compositionally biased region" description="Polar residues" evidence="2">
    <location>
        <begin position="30"/>
        <end position="43"/>
    </location>
</feature>
<name>A0A1G4BQR0_9PEZI</name>
<feature type="coiled-coil region" evidence="1">
    <location>
        <begin position="94"/>
        <end position="140"/>
    </location>
</feature>
<keyword evidence="1" id="KW-0175">Coiled coil</keyword>
<proteinExistence type="predicted"/>
<dbReference type="AlphaFoldDB" id="A0A1G4BQR0"/>